<reference evidence="5" key="1">
    <citation type="submission" date="2025-08" db="UniProtKB">
        <authorList>
            <consortium name="Ensembl"/>
        </authorList>
    </citation>
    <scope>IDENTIFICATION</scope>
</reference>
<feature type="region of interest" description="Disordered" evidence="2">
    <location>
        <begin position="39"/>
        <end position="91"/>
    </location>
</feature>
<feature type="domain" description="PID" evidence="3">
    <location>
        <begin position="280"/>
        <end position="412"/>
    </location>
</feature>
<dbReference type="PANTHER" id="PTHR14058:SF10">
    <property type="entry name" value="AMYLOID-BETA A4 PRECURSOR PROTEIN-BINDING FAMILY B MEMBER 3"/>
    <property type="match status" value="1"/>
</dbReference>
<keyword evidence="1" id="KW-0677">Repeat</keyword>
<dbReference type="CDD" id="cd01272">
    <property type="entry name" value="PTB1_Fe65"/>
    <property type="match status" value="1"/>
</dbReference>
<dbReference type="PROSITE" id="PS01159">
    <property type="entry name" value="WW_DOMAIN_1"/>
    <property type="match status" value="1"/>
</dbReference>
<reference evidence="5" key="2">
    <citation type="submission" date="2025-09" db="UniProtKB">
        <authorList>
            <consortium name="Ensembl"/>
        </authorList>
    </citation>
    <scope>IDENTIFICATION</scope>
</reference>
<dbReference type="GO" id="GO:0005634">
    <property type="term" value="C:nucleus"/>
    <property type="evidence" value="ECO:0007669"/>
    <property type="project" value="TreeGrafter"/>
</dbReference>
<dbReference type="SUPFAM" id="SSF50729">
    <property type="entry name" value="PH domain-like"/>
    <property type="match status" value="2"/>
</dbReference>
<dbReference type="SMART" id="SM00462">
    <property type="entry name" value="PTB"/>
    <property type="match status" value="2"/>
</dbReference>
<proteinExistence type="predicted"/>
<evidence type="ECO:0000256" key="2">
    <source>
        <dbReference type="SAM" id="MobiDB-lite"/>
    </source>
</evidence>
<dbReference type="CDD" id="cd00201">
    <property type="entry name" value="WW"/>
    <property type="match status" value="1"/>
</dbReference>
<dbReference type="GO" id="GO:0005737">
    <property type="term" value="C:cytoplasm"/>
    <property type="evidence" value="ECO:0007669"/>
    <property type="project" value="TreeGrafter"/>
</dbReference>
<dbReference type="FunFam" id="2.30.29.30:FF:000143">
    <property type="entry name" value="amyloid beta A4 precursor protein-binding family B member 3 isoform X2"/>
    <property type="match status" value="1"/>
</dbReference>
<dbReference type="InterPro" id="IPR001202">
    <property type="entry name" value="WW_dom"/>
</dbReference>
<sequence>MLGKDYMLAIVLVNCDGWRKIRDSLGTYYWHVPTGTTQWQHPTHANAGPGGRTETDGEETLQGMDCQTPAANHTAKDRPIPSPMASLSQRTSLPWHGDDFQHSTEPGSKCFAVRSLGWVEIPEEDLAPGKSSIAVNNCIQQLSNSKGQGSVENRGKGQDLVMILKKDTMSLVDPLDRSLIHCQPILNIRVWGVGCNNGRDFAFVASDKDTCVLKCHVFHCNVPAKGIAKALHEMCSKIVAERAIASSGLPHAATLEPVSTEDLPLQVDILEAVRQSMQTYEALYIGSLPVPRAMGMDVLNEAIEKLTRGPGRERWTPSLIRVSDTAMRVHPAQEDEAAAAAAAHIWECQVRYVTFLGVGRDAHTFALIVDTGQRFQCAAFWCEPDAGTISEAVQAACMVQYQKCLVAAAPGAKAKAAAAGGDAAGGAAKASGGSGGAAGAGSRKRGLFSFLEAFRLRRALLHTP</sequence>
<dbReference type="Pfam" id="PF00640">
    <property type="entry name" value="PID"/>
    <property type="match status" value="2"/>
</dbReference>
<protein>
    <submittedName>
        <fullName evidence="5">Amyloid beta precursor protein binding family B member 3</fullName>
    </submittedName>
</protein>
<dbReference type="Gene3D" id="2.30.29.30">
    <property type="entry name" value="Pleckstrin-homology domain (PH domain)/Phosphotyrosine-binding domain (PTB)"/>
    <property type="match status" value="2"/>
</dbReference>
<dbReference type="InterPro" id="IPR006020">
    <property type="entry name" value="PTB/PI_dom"/>
</dbReference>
<keyword evidence="6" id="KW-1185">Reference proteome</keyword>
<dbReference type="AlphaFoldDB" id="A0A8B9RXG2"/>
<evidence type="ECO:0000256" key="1">
    <source>
        <dbReference type="ARBA" id="ARBA00022737"/>
    </source>
</evidence>
<dbReference type="GO" id="GO:0001540">
    <property type="term" value="F:amyloid-beta binding"/>
    <property type="evidence" value="ECO:0007669"/>
    <property type="project" value="InterPro"/>
</dbReference>
<dbReference type="FunFam" id="2.20.70.10:FF:000003">
    <property type="entry name" value="amyloid beta A4 precursor protein-binding family B member 2"/>
    <property type="match status" value="1"/>
</dbReference>
<dbReference type="FunFam" id="2.30.29.30:FF:000034">
    <property type="entry name" value="amyloid beta A4 precursor protein-binding family B member 2"/>
    <property type="match status" value="1"/>
</dbReference>
<evidence type="ECO:0000259" key="4">
    <source>
        <dbReference type="PROSITE" id="PS50020"/>
    </source>
</evidence>
<dbReference type="PANTHER" id="PTHR14058">
    <property type="entry name" value="AMYLOID BETA A4 PRECURSOR PROTEIN-BINDING FAMILY B"/>
    <property type="match status" value="1"/>
</dbReference>
<feature type="domain" description="WW" evidence="4">
    <location>
        <begin position="16"/>
        <end position="44"/>
    </location>
</feature>
<name>A0A8B9RXG2_9AVES</name>
<dbReference type="SUPFAM" id="SSF51045">
    <property type="entry name" value="WW domain"/>
    <property type="match status" value="1"/>
</dbReference>
<dbReference type="InterPro" id="IPR011993">
    <property type="entry name" value="PH-like_dom_sf"/>
</dbReference>
<dbReference type="GO" id="GO:0006355">
    <property type="term" value="P:regulation of DNA-templated transcription"/>
    <property type="evidence" value="ECO:0007669"/>
    <property type="project" value="TreeGrafter"/>
</dbReference>
<dbReference type="PROSITE" id="PS50020">
    <property type="entry name" value="WW_DOMAIN_2"/>
    <property type="match status" value="1"/>
</dbReference>
<evidence type="ECO:0000313" key="5">
    <source>
        <dbReference type="Ensembl" id="ENSANIP00000017870.1"/>
    </source>
</evidence>
<feature type="domain" description="PID" evidence="3">
    <location>
        <begin position="111"/>
        <end position="242"/>
    </location>
</feature>
<dbReference type="Ensembl" id="ENSANIT00000018476.1">
    <property type="protein sequence ID" value="ENSANIP00000017870.1"/>
    <property type="gene ID" value="ENSANIG00000012147.1"/>
</dbReference>
<accession>A0A8B9RXG2</accession>
<organism evidence="5 6">
    <name type="scientific">Accipiter nisus</name>
    <name type="common">Eurasian sparrowhawk</name>
    <dbReference type="NCBI Taxonomy" id="211598"/>
    <lineage>
        <taxon>Eukaryota</taxon>
        <taxon>Metazoa</taxon>
        <taxon>Chordata</taxon>
        <taxon>Craniata</taxon>
        <taxon>Vertebrata</taxon>
        <taxon>Euteleostomi</taxon>
        <taxon>Archelosauria</taxon>
        <taxon>Archosauria</taxon>
        <taxon>Dinosauria</taxon>
        <taxon>Saurischia</taxon>
        <taxon>Theropoda</taxon>
        <taxon>Coelurosauria</taxon>
        <taxon>Aves</taxon>
        <taxon>Neognathae</taxon>
        <taxon>Neoaves</taxon>
        <taxon>Telluraves</taxon>
        <taxon>Accipitrimorphae</taxon>
        <taxon>Accipitriformes</taxon>
        <taxon>Accipitridae</taxon>
        <taxon>Accipitrinae</taxon>
        <taxon>Accipiter</taxon>
    </lineage>
</organism>
<dbReference type="InterPro" id="IPR039576">
    <property type="entry name" value="APBB1/2/3"/>
</dbReference>
<evidence type="ECO:0000313" key="6">
    <source>
        <dbReference type="Proteomes" id="UP000694541"/>
    </source>
</evidence>
<dbReference type="Proteomes" id="UP000694541">
    <property type="component" value="Unplaced"/>
</dbReference>
<dbReference type="InterPro" id="IPR036020">
    <property type="entry name" value="WW_dom_sf"/>
</dbReference>
<dbReference type="Gene3D" id="2.20.70.10">
    <property type="match status" value="1"/>
</dbReference>
<evidence type="ECO:0000259" key="3">
    <source>
        <dbReference type="PROSITE" id="PS01179"/>
    </source>
</evidence>
<dbReference type="CDD" id="cd01271">
    <property type="entry name" value="PTB2_Fe65"/>
    <property type="match status" value="1"/>
</dbReference>
<dbReference type="PROSITE" id="PS01179">
    <property type="entry name" value="PID"/>
    <property type="match status" value="2"/>
</dbReference>